<dbReference type="InterPro" id="IPR003439">
    <property type="entry name" value="ABC_transporter-like_ATP-bd"/>
</dbReference>
<evidence type="ECO:0000256" key="4">
    <source>
        <dbReference type="ARBA" id="ARBA00022840"/>
    </source>
</evidence>
<evidence type="ECO:0000256" key="5">
    <source>
        <dbReference type="ARBA" id="ARBA00066388"/>
    </source>
</evidence>
<evidence type="ECO:0000313" key="7">
    <source>
        <dbReference type="EMBL" id="KJY62208.1"/>
    </source>
</evidence>
<sequence>MTAAIKFEHVKKSFADKLVINGLNLEIKQGELFVLVGNSGSGKTTTIKMINRLEDPTTGQVLVNEQPTTSYDLQKLRWNIGYVLQQIALFPNMTVAQNISLIPEIKGECRPKDKKQEKKTEQLLTEVGLDPKSYSSRYPSELSGGEQQRIGILRAIASQPPIVLMDEPFSALDPLSRTNLQDLVIDLHENLHNTIVFVTHDMSEALKIADRIGIMKDGELLQVGEPNEILRHPANQFVQDFFRGSLGKDIYETPVRQAIFFNRLAEDHGQESEQLPTISVDEKLAKVLSLLCNAEKVAVQDHDGKFIGFLDRQWVIKYLNGINDFS</sequence>
<dbReference type="Proteomes" id="UP000033682">
    <property type="component" value="Unassembled WGS sequence"/>
</dbReference>
<feature type="domain" description="ABC transporter" evidence="6">
    <location>
        <begin position="5"/>
        <end position="242"/>
    </location>
</feature>
<protein>
    <recommendedName>
        <fullName evidence="5">ABC-type quaternary amine transporter</fullName>
        <ecNumber evidence="5">7.6.2.9</ecNumber>
    </recommendedName>
</protein>
<dbReference type="PANTHER" id="PTHR43117">
    <property type="entry name" value="OSMOPROTECTANT IMPORT ATP-BINDING PROTEIN OSMV"/>
    <property type="match status" value="1"/>
</dbReference>
<dbReference type="GO" id="GO:0015418">
    <property type="term" value="F:ABC-type quaternary ammonium compound transporting activity"/>
    <property type="evidence" value="ECO:0007669"/>
    <property type="project" value="UniProtKB-EC"/>
</dbReference>
<evidence type="ECO:0000256" key="3">
    <source>
        <dbReference type="ARBA" id="ARBA00022741"/>
    </source>
</evidence>
<comment type="similarity">
    <text evidence="1">Belongs to the ABC transporter superfamily.</text>
</comment>
<dbReference type="Gene3D" id="3.40.50.300">
    <property type="entry name" value="P-loop containing nucleotide triphosphate hydrolases"/>
    <property type="match status" value="1"/>
</dbReference>
<dbReference type="Gene3D" id="3.10.580.10">
    <property type="entry name" value="CBS-domain"/>
    <property type="match status" value="1"/>
</dbReference>
<reference evidence="7 8" key="1">
    <citation type="submission" date="2015-01" db="EMBL/GenBank/DDBJ databases">
        <title>Comparative genomics of the lactic acid bacteria isolated from the honey bee gut.</title>
        <authorList>
            <person name="Ellegaard K.M."/>
            <person name="Tamarit D."/>
            <person name="Javelind E."/>
            <person name="Olofsson T."/>
            <person name="Andersson S.G."/>
            <person name="Vasquez A."/>
        </authorList>
    </citation>
    <scope>NUCLEOTIDE SEQUENCE [LARGE SCALE GENOMIC DNA]</scope>
    <source>
        <strain evidence="7 8">Hma11</strain>
    </source>
</reference>
<evidence type="ECO:0000256" key="1">
    <source>
        <dbReference type="ARBA" id="ARBA00005417"/>
    </source>
</evidence>
<organism evidence="7 8">
    <name type="scientific">Lactobacillus apis</name>
    <dbReference type="NCBI Taxonomy" id="303541"/>
    <lineage>
        <taxon>Bacteria</taxon>
        <taxon>Bacillati</taxon>
        <taxon>Bacillota</taxon>
        <taxon>Bacilli</taxon>
        <taxon>Lactobacillales</taxon>
        <taxon>Lactobacillaceae</taxon>
        <taxon>Lactobacillus</taxon>
    </lineage>
</organism>
<proteinExistence type="inferred from homology"/>
<keyword evidence="2" id="KW-0813">Transport</keyword>
<evidence type="ECO:0000256" key="2">
    <source>
        <dbReference type="ARBA" id="ARBA00022448"/>
    </source>
</evidence>
<dbReference type="GO" id="GO:0016887">
    <property type="term" value="F:ATP hydrolysis activity"/>
    <property type="evidence" value="ECO:0007669"/>
    <property type="project" value="InterPro"/>
</dbReference>
<comment type="caution">
    <text evidence="7">The sequence shown here is derived from an EMBL/GenBank/DDBJ whole genome shotgun (WGS) entry which is preliminary data.</text>
</comment>
<gene>
    <name evidence="7" type="ORF">JF72_01890</name>
</gene>
<keyword evidence="4 7" id="KW-0067">ATP-binding</keyword>
<dbReference type="EMBL" id="JXLG01000003">
    <property type="protein sequence ID" value="KJY62208.1"/>
    <property type="molecule type" value="Genomic_DNA"/>
</dbReference>
<dbReference type="PATRIC" id="fig|303541.3.peg.333"/>
<evidence type="ECO:0000313" key="8">
    <source>
        <dbReference type="Proteomes" id="UP000033682"/>
    </source>
</evidence>
<keyword evidence="8" id="KW-1185">Reference proteome</keyword>
<dbReference type="PROSITE" id="PS50893">
    <property type="entry name" value="ABC_TRANSPORTER_2"/>
    <property type="match status" value="1"/>
</dbReference>
<dbReference type="Pfam" id="PF00005">
    <property type="entry name" value="ABC_tran"/>
    <property type="match status" value="1"/>
</dbReference>
<evidence type="ECO:0000259" key="6">
    <source>
        <dbReference type="PROSITE" id="PS50893"/>
    </source>
</evidence>
<dbReference type="GO" id="GO:0005524">
    <property type="term" value="F:ATP binding"/>
    <property type="evidence" value="ECO:0007669"/>
    <property type="project" value="UniProtKB-KW"/>
</dbReference>
<keyword evidence="3" id="KW-0547">Nucleotide-binding</keyword>
<dbReference type="InterPro" id="IPR017871">
    <property type="entry name" value="ABC_transporter-like_CS"/>
</dbReference>
<dbReference type="SUPFAM" id="SSF52540">
    <property type="entry name" value="P-loop containing nucleoside triphosphate hydrolases"/>
    <property type="match status" value="1"/>
</dbReference>
<dbReference type="RefSeq" id="WP_046305985.1">
    <property type="nucleotide sequence ID" value="NZ_KQ033999.1"/>
</dbReference>
<dbReference type="STRING" id="303541.JF72_01890"/>
<dbReference type="SMART" id="SM00382">
    <property type="entry name" value="AAA"/>
    <property type="match status" value="1"/>
</dbReference>
<dbReference type="EC" id="7.6.2.9" evidence="5"/>
<dbReference type="PANTHER" id="PTHR43117:SF4">
    <property type="entry name" value="OSMOPROTECTANT IMPORT ATP-BINDING PROTEIN OSMV"/>
    <property type="match status" value="1"/>
</dbReference>
<dbReference type="InterPro" id="IPR027417">
    <property type="entry name" value="P-loop_NTPase"/>
</dbReference>
<dbReference type="FunFam" id="3.40.50.300:FF:000425">
    <property type="entry name" value="Probable ABC transporter, ATP-binding subunit"/>
    <property type="match status" value="1"/>
</dbReference>
<dbReference type="InterPro" id="IPR046342">
    <property type="entry name" value="CBS_dom_sf"/>
</dbReference>
<dbReference type="InterPro" id="IPR003593">
    <property type="entry name" value="AAA+_ATPase"/>
</dbReference>
<dbReference type="HOGENOM" id="CLU_000604_1_5_9"/>
<dbReference type="PROSITE" id="PS00211">
    <property type="entry name" value="ABC_TRANSPORTER_1"/>
    <property type="match status" value="1"/>
</dbReference>
<accession>A0A0F4LV09</accession>
<dbReference type="AlphaFoldDB" id="A0A0F4LV09"/>
<name>A0A0F4LV09_9LACO</name>